<dbReference type="SUPFAM" id="SSF54197">
    <property type="entry name" value="HIT-like"/>
    <property type="match status" value="1"/>
</dbReference>
<keyword evidence="4" id="KW-1185">Reference proteome</keyword>
<evidence type="ECO:0000313" key="3">
    <source>
        <dbReference type="EMBL" id="MBD7945352.1"/>
    </source>
</evidence>
<evidence type="ECO:0000256" key="1">
    <source>
        <dbReference type="PROSITE-ProRule" id="PRU00464"/>
    </source>
</evidence>
<organism evidence="3 4">
    <name type="scientific">Psychrobacillus faecigallinarum</name>
    <dbReference type="NCBI Taxonomy" id="2762235"/>
    <lineage>
        <taxon>Bacteria</taxon>
        <taxon>Bacillati</taxon>
        <taxon>Bacillota</taxon>
        <taxon>Bacilli</taxon>
        <taxon>Bacillales</taxon>
        <taxon>Bacillaceae</taxon>
        <taxon>Psychrobacillus</taxon>
    </lineage>
</organism>
<dbReference type="Proteomes" id="UP000640786">
    <property type="component" value="Unassembled WGS sequence"/>
</dbReference>
<gene>
    <name evidence="3" type="ORF">H9650_14590</name>
</gene>
<protein>
    <submittedName>
        <fullName evidence="3">HIT family protein</fullName>
    </submittedName>
</protein>
<feature type="domain" description="HIT" evidence="2">
    <location>
        <begin position="5"/>
        <end position="110"/>
    </location>
</feature>
<dbReference type="EMBL" id="JACSQO010000008">
    <property type="protein sequence ID" value="MBD7945352.1"/>
    <property type="molecule type" value="Genomic_DNA"/>
</dbReference>
<proteinExistence type="predicted"/>
<reference evidence="3 4" key="1">
    <citation type="submission" date="2020-08" db="EMBL/GenBank/DDBJ databases">
        <title>A Genomic Blueprint of the Chicken Gut Microbiome.</title>
        <authorList>
            <person name="Gilroy R."/>
            <person name="Ravi A."/>
            <person name="Getino M."/>
            <person name="Pursley I."/>
            <person name="Horton D.L."/>
            <person name="Alikhan N.-F."/>
            <person name="Baker D."/>
            <person name="Gharbi K."/>
            <person name="Hall N."/>
            <person name="Watson M."/>
            <person name="Adriaenssens E.M."/>
            <person name="Foster-Nyarko E."/>
            <person name="Jarju S."/>
            <person name="Secka A."/>
            <person name="Antonio M."/>
            <person name="Oren A."/>
            <person name="Chaudhuri R."/>
            <person name="La Ragione R.M."/>
            <person name="Hildebrand F."/>
            <person name="Pallen M.J."/>
        </authorList>
    </citation>
    <scope>NUCLEOTIDE SEQUENCE [LARGE SCALE GENOMIC DNA]</scope>
    <source>
        <strain evidence="3 4">Sa2BUA9</strain>
    </source>
</reference>
<dbReference type="InterPro" id="IPR036265">
    <property type="entry name" value="HIT-like_sf"/>
</dbReference>
<dbReference type="PANTHER" id="PTHR46648:SF1">
    <property type="entry name" value="ADENOSINE 5'-MONOPHOSPHORAMIDASE HNT1"/>
    <property type="match status" value="1"/>
</dbReference>
<sequence>MTECLGCMLANKEQNVFVIFENDHITCFLDHEPFNNGHVLILPKRHYEDVDDLDVEVAYSIMDASRLISKAIKQLYTPDGITICQNGGVFSELTHYHMHVVPRYEGQQFAEFYQEQPFERNNLESLQIVTINLRNAVRNIIEEG</sequence>
<dbReference type="Gene3D" id="3.30.428.10">
    <property type="entry name" value="HIT-like"/>
    <property type="match status" value="1"/>
</dbReference>
<dbReference type="Pfam" id="PF01230">
    <property type="entry name" value="HIT"/>
    <property type="match status" value="1"/>
</dbReference>
<comment type="caution">
    <text evidence="3">The sequence shown here is derived from an EMBL/GenBank/DDBJ whole genome shotgun (WGS) entry which is preliminary data.</text>
</comment>
<accession>A0ABR8RCT5</accession>
<dbReference type="PANTHER" id="PTHR46648">
    <property type="entry name" value="HIT FAMILY PROTEIN 1"/>
    <property type="match status" value="1"/>
</dbReference>
<evidence type="ECO:0000259" key="2">
    <source>
        <dbReference type="PROSITE" id="PS51084"/>
    </source>
</evidence>
<dbReference type="PRINTS" id="PR00332">
    <property type="entry name" value="HISTRIAD"/>
</dbReference>
<feature type="short sequence motif" description="Histidine triad motif" evidence="1">
    <location>
        <begin position="95"/>
        <end position="99"/>
    </location>
</feature>
<evidence type="ECO:0000313" key="4">
    <source>
        <dbReference type="Proteomes" id="UP000640786"/>
    </source>
</evidence>
<dbReference type="RefSeq" id="WP_191697531.1">
    <property type="nucleotide sequence ID" value="NZ_JACSQO010000008.1"/>
</dbReference>
<dbReference type="InterPro" id="IPR001310">
    <property type="entry name" value="Histidine_triad_HIT"/>
</dbReference>
<dbReference type="PROSITE" id="PS51084">
    <property type="entry name" value="HIT_2"/>
    <property type="match status" value="1"/>
</dbReference>
<dbReference type="InterPro" id="IPR011146">
    <property type="entry name" value="HIT-like"/>
</dbReference>
<name>A0ABR8RCT5_9BACI</name>